<dbReference type="PANTHER" id="PTHR11695:SF294">
    <property type="entry name" value="RETICULON-4-INTERACTING PROTEIN 1, MITOCHONDRIAL"/>
    <property type="match status" value="1"/>
</dbReference>
<dbReference type="SMART" id="SM00829">
    <property type="entry name" value="PKS_ER"/>
    <property type="match status" value="1"/>
</dbReference>
<accession>A0AAD7TF25</accession>
<feature type="region of interest" description="Disordered" evidence="4">
    <location>
        <begin position="445"/>
        <end position="469"/>
    </location>
</feature>
<evidence type="ECO:0000259" key="5">
    <source>
        <dbReference type="SMART" id="SM00796"/>
    </source>
</evidence>
<feature type="domain" description="Enoyl reductase (ER)" evidence="7">
    <location>
        <begin position="636"/>
        <end position="961"/>
    </location>
</feature>
<dbReference type="InterPro" id="IPR036291">
    <property type="entry name" value="NAD(P)-bd_dom_sf"/>
</dbReference>
<dbReference type="Gene3D" id="3.40.50.720">
    <property type="entry name" value="NAD(P)-binding Rossmann-like Domain"/>
    <property type="match status" value="1"/>
</dbReference>
<dbReference type="InterPro" id="IPR029000">
    <property type="entry name" value="Cyclophilin-like_dom_sf"/>
</dbReference>
<evidence type="ECO:0000256" key="2">
    <source>
        <dbReference type="ARBA" id="ARBA00022801"/>
    </source>
</evidence>
<dbReference type="SUPFAM" id="SSF160467">
    <property type="entry name" value="PH0987 N-terminal domain-like"/>
    <property type="match status" value="1"/>
</dbReference>
<dbReference type="Pfam" id="PF02626">
    <property type="entry name" value="CT_A_B"/>
    <property type="match status" value="1"/>
</dbReference>
<dbReference type="SUPFAM" id="SSF50129">
    <property type="entry name" value="GroES-like"/>
    <property type="match status" value="1"/>
</dbReference>
<dbReference type="InterPro" id="IPR020843">
    <property type="entry name" value="ER"/>
</dbReference>
<dbReference type="Pfam" id="PF13602">
    <property type="entry name" value="ADH_zinc_N_2"/>
    <property type="match status" value="2"/>
</dbReference>
<dbReference type="CDD" id="cd08267">
    <property type="entry name" value="MDR1"/>
    <property type="match status" value="1"/>
</dbReference>
<dbReference type="InterPro" id="IPR013154">
    <property type="entry name" value="ADH-like_N"/>
</dbReference>
<keyword evidence="9" id="KW-1185">Reference proteome</keyword>
<organism evidence="8 9">
    <name type="scientific">Trametes cubensis</name>
    <dbReference type="NCBI Taxonomy" id="1111947"/>
    <lineage>
        <taxon>Eukaryota</taxon>
        <taxon>Fungi</taxon>
        <taxon>Dikarya</taxon>
        <taxon>Basidiomycota</taxon>
        <taxon>Agaricomycotina</taxon>
        <taxon>Agaricomycetes</taxon>
        <taxon>Polyporales</taxon>
        <taxon>Polyporaceae</taxon>
        <taxon>Trametes</taxon>
    </lineage>
</organism>
<dbReference type="SUPFAM" id="SSF50891">
    <property type="entry name" value="Cyclophilin-like"/>
    <property type="match status" value="2"/>
</dbReference>
<evidence type="ECO:0000313" key="9">
    <source>
        <dbReference type="Proteomes" id="UP001215151"/>
    </source>
</evidence>
<evidence type="ECO:0000313" key="8">
    <source>
        <dbReference type="EMBL" id="KAJ8454364.1"/>
    </source>
</evidence>
<reference evidence="8" key="1">
    <citation type="submission" date="2022-11" db="EMBL/GenBank/DDBJ databases">
        <title>Genome Sequence of Cubamyces cubensis.</title>
        <authorList>
            <person name="Buettner E."/>
        </authorList>
    </citation>
    <scope>NUCLEOTIDE SEQUENCE</scope>
    <source>
        <strain evidence="8">MPL-01</strain>
    </source>
</reference>
<dbReference type="SUPFAM" id="SSF51735">
    <property type="entry name" value="NAD(P)-binding Rossmann-fold domains"/>
    <property type="match status" value="1"/>
</dbReference>
<comment type="caution">
    <text evidence="8">The sequence shown here is derived from an EMBL/GenBank/DDBJ whole genome shotgun (WGS) entry which is preliminary data.</text>
</comment>
<dbReference type="Gene3D" id="3.90.180.10">
    <property type="entry name" value="Medium-chain alcohol dehydrogenases, catalytic domain"/>
    <property type="match status" value="2"/>
</dbReference>
<dbReference type="SMART" id="SM00797">
    <property type="entry name" value="AHS2"/>
    <property type="match status" value="1"/>
</dbReference>
<dbReference type="EMBL" id="JAPEVG010000985">
    <property type="protein sequence ID" value="KAJ8454364.1"/>
    <property type="molecule type" value="Genomic_DNA"/>
</dbReference>
<dbReference type="InterPro" id="IPR050700">
    <property type="entry name" value="YIM1/Zinc_Alcohol_DH_Fams"/>
</dbReference>
<dbReference type="Pfam" id="PF02682">
    <property type="entry name" value="CT_C_D"/>
    <property type="match status" value="1"/>
</dbReference>
<dbReference type="Pfam" id="PF08240">
    <property type="entry name" value="ADH_N"/>
    <property type="match status" value="1"/>
</dbReference>
<dbReference type="GO" id="GO:0016787">
    <property type="term" value="F:hydrolase activity"/>
    <property type="evidence" value="ECO:0007669"/>
    <property type="project" value="UniProtKB-KW"/>
</dbReference>
<evidence type="ECO:0000259" key="7">
    <source>
        <dbReference type="SMART" id="SM00829"/>
    </source>
</evidence>
<sequence>MGVRLEGPQIAWARTTGGEGGSHPSNILDNGYAYGTVNVNGDTPVILANEGPDMGGYACVCTVASADMWKLGQLRAGSTVQFTQVSHEQAVDLLHHQERLVNSLVEYSKTTKTPAVTLLGEFDVVSIDPRLYVRSADPTSGRPGVVFRQAGDSAILVEFGEMTLDFGIRARIHAFEAEVHFDPLTTSQSALLTALVEAEASLPANVESLTFPGRKITFPVVLDDRWNREALEKYMRSIRDEAAYLPSNVEYLARTNGLQSKAEALKLLVKTDWLVLGVGFYLACPFLVPIDPRCRLIGQKMNPSRTYTPRGAIGIAGVVAAIYPIESPGGYQLFGRTLPPWQTWGKGQNFRPDSPWLLRPFDQIAWEAVSEDEYLQFENRFDAGQYAFKIEDTEFSMAEYATFVNSIAYEIKEFKARQAAGVAAEDARERELFAKWDRRRREEIEARQSQSADLDGKSTCGTPEESGEFVPSSLTAHVWKIKCAVGDIVKTAEDVLIILEAVGVLEPTLFVKSAAYSARAGLHLGGAAGLGPRQLRELRVERVLEAVLLGRDEAEVEVSAEPLVTVKPVHEDLEAFSKLVEEGKVRPLVDSVYAFEDVLKAYEKLMTKRATGKIVVKVDPTAESHGAPRAGGEPAKVLKLAEDTPVPAKLKKGEVLVKVQAAALNPVGYKIMGVLPGFVLRRVQAVEHDLSGVVVDGNGTEFKEDDEVFGWIPVNQSLSTGQGALAQYTRLPAANLARRPPNISATQAAGFCLAGLTAYQALVDIGRIQEGQWVFVNGGSTAVGSFAIMIAKALGARVGTSASGRNEQYVRDLGADEFFDYTKAPLHEQLAAACPEAKYDVFLEAVGFIEPTLFVKSAAYLTPRGTFVSVGPQSTSLGEYIRFAWNVILRPSVLGGTKRKWRLVLVEPVQEDLKVFAKMIEEGTFSLAIVHPLVDSVFAFEDALKAYERLLTKRATGKIVVKVDPAAE</sequence>
<keyword evidence="2" id="KW-0378">Hydrolase</keyword>
<dbReference type="InterPro" id="IPR003778">
    <property type="entry name" value="CT_A_B"/>
</dbReference>
<keyword evidence="1" id="KW-0547">Nucleotide-binding</keyword>
<evidence type="ECO:0000256" key="3">
    <source>
        <dbReference type="ARBA" id="ARBA00022840"/>
    </source>
</evidence>
<keyword evidence="3" id="KW-0067">ATP-binding</keyword>
<dbReference type="InterPro" id="IPR003833">
    <property type="entry name" value="CT_C_D"/>
</dbReference>
<proteinExistence type="predicted"/>
<name>A0AAD7TF25_9APHY</name>
<dbReference type="Gene3D" id="3.30.1360.40">
    <property type="match status" value="1"/>
</dbReference>
<protein>
    <submittedName>
        <fullName evidence="8">Uncharacterized protein</fullName>
    </submittedName>
</protein>
<dbReference type="GO" id="GO:0005524">
    <property type="term" value="F:ATP binding"/>
    <property type="evidence" value="ECO:0007669"/>
    <property type="project" value="UniProtKB-KW"/>
</dbReference>
<evidence type="ECO:0000256" key="4">
    <source>
        <dbReference type="SAM" id="MobiDB-lite"/>
    </source>
</evidence>
<feature type="domain" description="Carboxyltransferase" evidence="5">
    <location>
        <begin position="145"/>
        <end position="358"/>
    </location>
</feature>
<dbReference type="Proteomes" id="UP001215151">
    <property type="component" value="Unassembled WGS sequence"/>
</dbReference>
<dbReference type="PANTHER" id="PTHR11695">
    <property type="entry name" value="ALCOHOL DEHYDROGENASE RELATED"/>
    <property type="match status" value="1"/>
</dbReference>
<dbReference type="GO" id="GO:0016491">
    <property type="term" value="F:oxidoreductase activity"/>
    <property type="evidence" value="ECO:0007669"/>
    <property type="project" value="InterPro"/>
</dbReference>
<evidence type="ECO:0000256" key="1">
    <source>
        <dbReference type="ARBA" id="ARBA00022741"/>
    </source>
</evidence>
<dbReference type="Gene3D" id="2.40.100.10">
    <property type="entry name" value="Cyclophilin-like"/>
    <property type="match status" value="2"/>
</dbReference>
<feature type="domain" description="Carboxyltransferase" evidence="6">
    <location>
        <begin position="1"/>
        <end position="100"/>
    </location>
</feature>
<dbReference type="InterPro" id="IPR011032">
    <property type="entry name" value="GroES-like_sf"/>
</dbReference>
<dbReference type="GO" id="GO:0005739">
    <property type="term" value="C:mitochondrion"/>
    <property type="evidence" value="ECO:0007669"/>
    <property type="project" value="TreeGrafter"/>
</dbReference>
<dbReference type="SMART" id="SM00796">
    <property type="entry name" value="AHS1"/>
    <property type="match status" value="1"/>
</dbReference>
<evidence type="ECO:0000259" key="6">
    <source>
        <dbReference type="SMART" id="SM00797"/>
    </source>
</evidence>
<dbReference type="AlphaFoldDB" id="A0AAD7TF25"/>
<gene>
    <name evidence="8" type="ORF">ONZ51_g13064</name>
</gene>